<accession>A0A9X3AHC2</accession>
<feature type="domain" description="AB hydrolase-1" evidence="1">
    <location>
        <begin position="38"/>
        <end position="293"/>
    </location>
</feature>
<dbReference type="Proteomes" id="UP001141259">
    <property type="component" value="Unassembled WGS sequence"/>
</dbReference>
<proteinExistence type="predicted"/>
<dbReference type="Gene3D" id="3.40.50.1820">
    <property type="entry name" value="alpha/beta hydrolase"/>
    <property type="match status" value="1"/>
</dbReference>
<dbReference type="Pfam" id="PF12697">
    <property type="entry name" value="Abhydrolase_6"/>
    <property type="match status" value="1"/>
</dbReference>
<evidence type="ECO:0000259" key="1">
    <source>
        <dbReference type="Pfam" id="PF12697"/>
    </source>
</evidence>
<sequence>MTAMSVANWGGTSRYADLDGQVHYVDFGGPDDPDAPTVVLVHGLGGSHLNWCLLAPRLVGHAHVVAVDLAGFGLTHPEGRRTTVAANARLLDRFLREVVGKPVVLVGNSMGGMISILHTAANPDTVTALALVDPALPLVFGVRPDPLVMSTFFLYALPGLGERVLAKARSGQTPRQQVKQVMNLVCADSKVVPEELILASMSLIEQRAEVPGLDTAFLAAAKSIVLVNARRGAYWRAMKNIRVPVFLMTGDKDRLVPVGSAKATAARNPGWRFDVFEGIGHVPQIEVPDVVADRLLDWLGSR</sequence>
<dbReference type="PANTHER" id="PTHR46438:SF11">
    <property type="entry name" value="LIPASE-RELATED"/>
    <property type="match status" value="1"/>
</dbReference>
<keyword evidence="2" id="KW-0378">Hydrolase</keyword>
<protein>
    <submittedName>
        <fullName evidence="2">Alpha/beta hydrolase</fullName>
    </submittedName>
</protein>
<dbReference type="EMBL" id="JANYMP010000017">
    <property type="protein sequence ID" value="MCS7481262.1"/>
    <property type="molecule type" value="Genomic_DNA"/>
</dbReference>
<keyword evidence="3" id="KW-1185">Reference proteome</keyword>
<dbReference type="AlphaFoldDB" id="A0A9X3AHC2"/>
<dbReference type="InterPro" id="IPR000073">
    <property type="entry name" value="AB_hydrolase_1"/>
</dbReference>
<dbReference type="PRINTS" id="PR00111">
    <property type="entry name" value="ABHYDROLASE"/>
</dbReference>
<evidence type="ECO:0000313" key="3">
    <source>
        <dbReference type="Proteomes" id="UP001141259"/>
    </source>
</evidence>
<gene>
    <name evidence="2" type="ORF">NZH93_30770</name>
</gene>
<name>A0A9X3AHC2_9PSEU</name>
<evidence type="ECO:0000313" key="2">
    <source>
        <dbReference type="EMBL" id="MCS7481262.1"/>
    </source>
</evidence>
<organism evidence="2 3">
    <name type="scientific">Umezawaea endophytica</name>
    <dbReference type="NCBI Taxonomy" id="1654476"/>
    <lineage>
        <taxon>Bacteria</taxon>
        <taxon>Bacillati</taxon>
        <taxon>Actinomycetota</taxon>
        <taxon>Actinomycetes</taxon>
        <taxon>Pseudonocardiales</taxon>
        <taxon>Pseudonocardiaceae</taxon>
        <taxon>Umezawaea</taxon>
    </lineage>
</organism>
<dbReference type="GO" id="GO:0016787">
    <property type="term" value="F:hydrolase activity"/>
    <property type="evidence" value="ECO:0007669"/>
    <property type="project" value="UniProtKB-KW"/>
</dbReference>
<dbReference type="RefSeq" id="WP_259626751.1">
    <property type="nucleotide sequence ID" value="NZ_JANYMP010000017.1"/>
</dbReference>
<comment type="caution">
    <text evidence="2">The sequence shown here is derived from an EMBL/GenBank/DDBJ whole genome shotgun (WGS) entry which is preliminary data.</text>
</comment>
<dbReference type="InterPro" id="IPR029058">
    <property type="entry name" value="AB_hydrolase_fold"/>
</dbReference>
<dbReference type="SUPFAM" id="SSF53474">
    <property type="entry name" value="alpha/beta-Hydrolases"/>
    <property type="match status" value="1"/>
</dbReference>
<reference evidence="2" key="1">
    <citation type="submission" date="2022-08" db="EMBL/GenBank/DDBJ databases">
        <authorList>
            <person name="Tistechok S."/>
            <person name="Samborskyy M."/>
            <person name="Roman I."/>
        </authorList>
    </citation>
    <scope>NUCLEOTIDE SEQUENCE</scope>
    <source>
        <strain evidence="2">DSM 103496</strain>
    </source>
</reference>
<dbReference type="PANTHER" id="PTHR46438">
    <property type="entry name" value="ALPHA/BETA-HYDROLASES SUPERFAMILY PROTEIN"/>
    <property type="match status" value="1"/>
</dbReference>